<feature type="region of interest" description="Disordered" evidence="1">
    <location>
        <begin position="479"/>
        <end position="504"/>
    </location>
</feature>
<feature type="region of interest" description="Disordered" evidence="1">
    <location>
        <begin position="370"/>
        <end position="405"/>
    </location>
</feature>
<keyword evidence="3" id="KW-0732">Signal</keyword>
<protein>
    <submittedName>
        <fullName evidence="5">Uncharacterized protein</fullName>
    </submittedName>
</protein>
<keyword evidence="2" id="KW-0472">Membrane</keyword>
<accession>A0AAF3EYY8</accession>
<evidence type="ECO:0000313" key="4">
    <source>
        <dbReference type="Proteomes" id="UP000887575"/>
    </source>
</evidence>
<feature type="compositionally biased region" description="Pro residues" evidence="1">
    <location>
        <begin position="488"/>
        <end position="499"/>
    </location>
</feature>
<evidence type="ECO:0000313" key="5">
    <source>
        <dbReference type="WBParaSite" id="MBELARI_LOCUS19423"/>
    </source>
</evidence>
<feature type="chain" id="PRO_5042027496" evidence="3">
    <location>
        <begin position="20"/>
        <end position="744"/>
    </location>
</feature>
<feature type="signal peptide" evidence="3">
    <location>
        <begin position="1"/>
        <end position="19"/>
    </location>
</feature>
<feature type="compositionally biased region" description="Low complexity" evidence="1">
    <location>
        <begin position="386"/>
        <end position="401"/>
    </location>
</feature>
<dbReference type="WBParaSite" id="MBELARI_LOCUS19423">
    <property type="protein sequence ID" value="MBELARI_LOCUS19423"/>
    <property type="gene ID" value="MBELARI_LOCUS19423"/>
</dbReference>
<sequence length="744" mass="81968">MWKISNFLLLFLFLPSVYSQFALQPKVRVEPKCGTQLITVEVSFNKDLLPGGKFTDWIVVGISGRPECRLKGNGEIRYVIEIAIFNDPCNTLMPQVGIFENRVRIGENPSVILAGDETFRIRCVYGRPEIGTLPLPIINPNFAIDNGASGTNLFGQQSINEGLLSTVRQPIQPSIGANGELTAEQLAAINRQLLENARGSGSPSILANGNSNLGFPSGFGGLLNNTGKSGGERPNPLNNRGNLDGDFREDPLLNINPQGGIKSGLDIRPINPNTGLSTDLSSINANLNAVTGGQPGMQANTASSRLPQILLFALLSFLLLALVLLCCLYFCMRRRHQEDQQNNNMRVSMPASKGFGGMWWTGRANPANGEYAGLESTRHGSAGSPANSGTSSTHAASSQQAVLPRKHFEKNKRSFGYDGAITAFDRRGSSDSQSRADYLPTNSLGIASISNRETNNGYASTRKVNRAFVSDLGDENHYASGSYLSTRSPPPRESPPPAPMEKDYQVTRSGTNYVEHYVSETEHNNPDFNERAVDVAEVSKNISRDRYDKIDQSIVELQKVQPKSYSEWRRTLMDGREEHPERPASSTGVQVSSREVPAGLFPEEGISSFRSITEIYQSVETRRDDFAREQESIQDSQSTIDQLCDAVLPMRGFGPRKLNEQELGRWRGLIRRDPRLRELLLACKNIGDVLSVSERAEYRTLFTREKWGEIARCLADSAIIKTNLGTQRSNSNLNIYVGNVGTDW</sequence>
<evidence type="ECO:0000256" key="3">
    <source>
        <dbReference type="SAM" id="SignalP"/>
    </source>
</evidence>
<dbReference type="Proteomes" id="UP000887575">
    <property type="component" value="Unassembled WGS sequence"/>
</dbReference>
<keyword evidence="2" id="KW-1133">Transmembrane helix</keyword>
<dbReference type="AlphaFoldDB" id="A0AAF3EYY8"/>
<reference evidence="5" key="1">
    <citation type="submission" date="2024-02" db="UniProtKB">
        <authorList>
            <consortium name="WormBaseParasite"/>
        </authorList>
    </citation>
    <scope>IDENTIFICATION</scope>
</reference>
<proteinExistence type="predicted"/>
<feature type="region of interest" description="Disordered" evidence="1">
    <location>
        <begin position="224"/>
        <end position="249"/>
    </location>
</feature>
<name>A0AAF3EYY8_9BILA</name>
<feature type="transmembrane region" description="Helical" evidence="2">
    <location>
        <begin position="309"/>
        <end position="331"/>
    </location>
</feature>
<keyword evidence="2" id="KW-0812">Transmembrane</keyword>
<evidence type="ECO:0000256" key="2">
    <source>
        <dbReference type="SAM" id="Phobius"/>
    </source>
</evidence>
<keyword evidence="4" id="KW-1185">Reference proteome</keyword>
<organism evidence="4 5">
    <name type="scientific">Mesorhabditis belari</name>
    <dbReference type="NCBI Taxonomy" id="2138241"/>
    <lineage>
        <taxon>Eukaryota</taxon>
        <taxon>Metazoa</taxon>
        <taxon>Ecdysozoa</taxon>
        <taxon>Nematoda</taxon>
        <taxon>Chromadorea</taxon>
        <taxon>Rhabditida</taxon>
        <taxon>Rhabditina</taxon>
        <taxon>Rhabditomorpha</taxon>
        <taxon>Rhabditoidea</taxon>
        <taxon>Rhabditidae</taxon>
        <taxon>Mesorhabditinae</taxon>
        <taxon>Mesorhabditis</taxon>
    </lineage>
</organism>
<evidence type="ECO:0000256" key="1">
    <source>
        <dbReference type="SAM" id="MobiDB-lite"/>
    </source>
</evidence>